<keyword evidence="4" id="KW-0472">Membrane</keyword>
<proteinExistence type="inferred from homology"/>
<evidence type="ECO:0000256" key="5">
    <source>
        <dbReference type="ARBA" id="ARBA00023237"/>
    </source>
</evidence>
<dbReference type="Pfam" id="PF14322">
    <property type="entry name" value="SusD-like_3"/>
    <property type="match status" value="1"/>
</dbReference>
<gene>
    <name evidence="8" type="ORF">ACFFVK_06055</name>
</gene>
<evidence type="ECO:0000313" key="9">
    <source>
        <dbReference type="Proteomes" id="UP001589562"/>
    </source>
</evidence>
<keyword evidence="3" id="KW-0732">Signal</keyword>
<comment type="subcellular location">
    <subcellularLocation>
        <location evidence="1">Cell outer membrane</location>
    </subcellularLocation>
</comment>
<evidence type="ECO:0000256" key="3">
    <source>
        <dbReference type="ARBA" id="ARBA00022729"/>
    </source>
</evidence>
<accession>A0ABV5H8C2</accession>
<feature type="domain" description="RagB/SusD" evidence="6">
    <location>
        <begin position="386"/>
        <end position="601"/>
    </location>
</feature>
<evidence type="ECO:0000259" key="7">
    <source>
        <dbReference type="Pfam" id="PF14322"/>
    </source>
</evidence>
<evidence type="ECO:0000256" key="2">
    <source>
        <dbReference type="ARBA" id="ARBA00006275"/>
    </source>
</evidence>
<feature type="domain" description="SusD-like N-terminal" evidence="7">
    <location>
        <begin position="100"/>
        <end position="231"/>
    </location>
</feature>
<keyword evidence="9" id="KW-1185">Reference proteome</keyword>
<dbReference type="RefSeq" id="WP_278011003.1">
    <property type="nucleotide sequence ID" value="NZ_CP121112.1"/>
</dbReference>
<evidence type="ECO:0000259" key="6">
    <source>
        <dbReference type="Pfam" id="PF07980"/>
    </source>
</evidence>
<keyword evidence="5" id="KW-0998">Cell outer membrane</keyword>
<protein>
    <submittedName>
        <fullName evidence="8">RagB/SusD family nutrient uptake outer membrane protein</fullName>
    </submittedName>
</protein>
<evidence type="ECO:0000313" key="8">
    <source>
        <dbReference type="EMBL" id="MFB9108135.1"/>
    </source>
</evidence>
<dbReference type="SUPFAM" id="SSF48452">
    <property type="entry name" value="TPR-like"/>
    <property type="match status" value="1"/>
</dbReference>
<evidence type="ECO:0000256" key="4">
    <source>
        <dbReference type="ARBA" id="ARBA00023136"/>
    </source>
</evidence>
<dbReference type="InterPro" id="IPR012944">
    <property type="entry name" value="SusD_RagB_dom"/>
</dbReference>
<dbReference type="EMBL" id="JBHMFE010000009">
    <property type="protein sequence ID" value="MFB9108135.1"/>
    <property type="molecule type" value="Genomic_DNA"/>
</dbReference>
<evidence type="ECO:0000256" key="1">
    <source>
        <dbReference type="ARBA" id="ARBA00004442"/>
    </source>
</evidence>
<name>A0ABV5H8C2_9FLAO</name>
<reference evidence="8 9" key="1">
    <citation type="submission" date="2024-09" db="EMBL/GenBank/DDBJ databases">
        <authorList>
            <person name="Sun Q."/>
            <person name="Mori K."/>
        </authorList>
    </citation>
    <scope>NUCLEOTIDE SEQUENCE [LARGE SCALE GENOMIC DNA]</scope>
    <source>
        <strain evidence="8 9">CECT 8365</strain>
    </source>
</reference>
<dbReference type="Gene3D" id="1.25.40.390">
    <property type="match status" value="1"/>
</dbReference>
<dbReference type="PROSITE" id="PS51257">
    <property type="entry name" value="PROKAR_LIPOPROTEIN"/>
    <property type="match status" value="1"/>
</dbReference>
<organism evidence="8 9">
    <name type="scientific">Flavobacterium gyeonganense</name>
    <dbReference type="NCBI Taxonomy" id="1310418"/>
    <lineage>
        <taxon>Bacteria</taxon>
        <taxon>Pseudomonadati</taxon>
        <taxon>Bacteroidota</taxon>
        <taxon>Flavobacteriia</taxon>
        <taxon>Flavobacteriales</taxon>
        <taxon>Flavobacteriaceae</taxon>
        <taxon>Flavobacterium</taxon>
    </lineage>
</organism>
<dbReference type="InterPro" id="IPR033985">
    <property type="entry name" value="SusD-like_N"/>
</dbReference>
<sequence length="601" mass="67522">MKYKIIIIAGLIVSGLFSSCDQFEDDYLDAEAPSTTDEALLFSNAGLAKGAIDGIKVPFGETNSYRGRFLPYYGLNTDVEWHNTSQTAGDKADLCVYDAKPNNSEMNTTNNAYAMMYQGIERANICIRGLRKYGNPLPGTDLGQLLGEALTLRAIYYADLVKTWGDVPYRFDPITPETLYLAKVNRDEIYKQLIADLGEASTLVAWPNETAYTSTVEHVNKAFVKAFRARLAMAASGYQQYPGNFGGVRRSTDPDLSVDKMYTLALKECREVIANGSAKLETTFEGLWKKYNQEVVTAGGESLWEIPFSDGRGRMLFTFAVRHTSASDQFQANGANRGGVAGPLPFVFYDYDQADTRRDVTCVPYKYGAAVNNIAKQELNTLDTWYFGKYRYEWMTRRVTSTNDDGVNKIYMRYAEVLLIAAETANELEGPTAAAPYLKEIRRRAFPASTHAVKVDAYVNALTDKQSMFNAIVDEHKYEFTGEMERKQALIRWNLLKVKLDEAKAKMADLKARTGSYADVPNTLYYKYAADNVSLIIYGLNRGENTNPGADYTSATWTKLEDTKIASLYKAGVDPDLRQFWPIWQVFIETSNNMLENDYGY</sequence>
<comment type="similarity">
    <text evidence="2">Belongs to the SusD family.</text>
</comment>
<dbReference type="Proteomes" id="UP001589562">
    <property type="component" value="Unassembled WGS sequence"/>
</dbReference>
<comment type="caution">
    <text evidence="8">The sequence shown here is derived from an EMBL/GenBank/DDBJ whole genome shotgun (WGS) entry which is preliminary data.</text>
</comment>
<dbReference type="InterPro" id="IPR011990">
    <property type="entry name" value="TPR-like_helical_dom_sf"/>
</dbReference>
<dbReference type="Pfam" id="PF07980">
    <property type="entry name" value="SusD_RagB"/>
    <property type="match status" value="1"/>
</dbReference>